<keyword evidence="1" id="KW-0496">Mitochondrion</keyword>
<protein>
    <submittedName>
        <fullName evidence="1">Uncharacterized protein</fullName>
    </submittedName>
</protein>
<dbReference type="EMBL" id="LKAM01000003">
    <property type="protein sequence ID" value="KUM49237.1"/>
    <property type="molecule type" value="Genomic_DNA"/>
</dbReference>
<gene>
    <name evidence="1" type="ORF">ABT39_MTgene3786</name>
</gene>
<comment type="caution">
    <text evidence="1">The sequence shown here is derived from an EMBL/GenBank/DDBJ whole genome shotgun (WGS) entry which is preliminary data.</text>
</comment>
<geneLocation type="mitochondrion" evidence="1"/>
<proteinExistence type="predicted"/>
<organism evidence="1">
    <name type="scientific">Picea glauca</name>
    <name type="common">White spruce</name>
    <name type="synonym">Pinus glauca</name>
    <dbReference type="NCBI Taxonomy" id="3330"/>
    <lineage>
        <taxon>Eukaryota</taxon>
        <taxon>Viridiplantae</taxon>
        <taxon>Streptophyta</taxon>
        <taxon>Embryophyta</taxon>
        <taxon>Tracheophyta</taxon>
        <taxon>Spermatophyta</taxon>
        <taxon>Pinopsida</taxon>
        <taxon>Pinidae</taxon>
        <taxon>Conifers I</taxon>
        <taxon>Pinales</taxon>
        <taxon>Pinaceae</taxon>
        <taxon>Picea</taxon>
    </lineage>
</organism>
<evidence type="ECO:0000313" key="1">
    <source>
        <dbReference type="EMBL" id="KUM49237.1"/>
    </source>
</evidence>
<reference evidence="1" key="1">
    <citation type="journal article" date="2015" name="Genome Biol. Evol.">
        <title>Organellar Genomes of White Spruce (Picea glauca): Assembly and Annotation.</title>
        <authorList>
            <person name="Jackman S.D."/>
            <person name="Warren R.L."/>
            <person name="Gibb E.A."/>
            <person name="Vandervalk B.P."/>
            <person name="Mohamadi H."/>
            <person name="Chu J."/>
            <person name="Raymond A."/>
            <person name="Pleasance S."/>
            <person name="Coope R."/>
            <person name="Wildung M.R."/>
            <person name="Ritland C.E."/>
            <person name="Bousquet J."/>
            <person name="Jones S.J."/>
            <person name="Bohlmann J."/>
            <person name="Birol I."/>
        </authorList>
    </citation>
    <scope>NUCLEOTIDE SEQUENCE [LARGE SCALE GENOMIC DNA]</scope>
    <source>
        <tissue evidence="1">Flushing bud</tissue>
    </source>
</reference>
<name>A0A124GNL9_PICGL</name>
<dbReference type="AlphaFoldDB" id="A0A124GNL9"/>
<sequence>MPSQISISLPQTGPRKDISLWAKAGPRKDRLESLALVSGLRKDIGGRTIARVSSLEMEGYCDSSNKGNLFITH</sequence>
<accession>A0A124GNL9</accession>